<proteinExistence type="predicted"/>
<dbReference type="AlphaFoldDB" id="A0A2I1L772"/>
<dbReference type="RefSeq" id="WP_070598377.1">
    <property type="nucleotide sequence ID" value="NZ_JASOKO010000002.1"/>
</dbReference>
<keyword evidence="2" id="KW-1133">Transmembrane helix</keyword>
<gene>
    <name evidence="3" type="ORF">DBT54_07815</name>
</gene>
<evidence type="ECO:0000256" key="2">
    <source>
        <dbReference type="SAM" id="Phobius"/>
    </source>
</evidence>
<evidence type="ECO:0000313" key="4">
    <source>
        <dbReference type="Proteomes" id="UP000251923"/>
    </source>
</evidence>
<organism evidence="3 4">
    <name type="scientific">Aerococcus urinae</name>
    <dbReference type="NCBI Taxonomy" id="1376"/>
    <lineage>
        <taxon>Bacteria</taxon>
        <taxon>Bacillati</taxon>
        <taxon>Bacillota</taxon>
        <taxon>Bacilli</taxon>
        <taxon>Lactobacillales</taxon>
        <taxon>Aerococcaceae</taxon>
        <taxon>Aerococcus</taxon>
    </lineage>
</organism>
<evidence type="ECO:0000256" key="1">
    <source>
        <dbReference type="SAM" id="MobiDB-lite"/>
    </source>
</evidence>
<feature type="compositionally biased region" description="Polar residues" evidence="1">
    <location>
        <begin position="55"/>
        <end position="67"/>
    </location>
</feature>
<feature type="region of interest" description="Disordered" evidence="1">
    <location>
        <begin position="1"/>
        <end position="20"/>
    </location>
</feature>
<accession>A0A2I1L772</accession>
<sequence>MDQENKDFNNQPSNGEEEKVRQTVKEKAWYKKWYIWAIILLAILLLLAIVSGGHSNENPSETSPQVASQESQESQKTKASQKSKKSPKISEPEEGNFIEDSQTINKANEEVVLKTEAGDKASLTIQSARDNREILPSDLYNNEYYAGRTIVIDYSYKNDDLPKNFVVKPSDFVVYDEEGYILECIDRETDAAEVAPGKSADSQGYYKFNDVDIRPKKLKIDYVPKYTTPLAPIASIEVDVEQ</sequence>
<comment type="caution">
    <text evidence="3">The sequence shown here is derived from an EMBL/GenBank/DDBJ whole genome shotgun (WGS) entry which is preliminary data.</text>
</comment>
<keyword evidence="2" id="KW-0472">Membrane</keyword>
<name>A0A2I1L772_9LACT</name>
<dbReference type="Proteomes" id="UP000251923">
    <property type="component" value="Unassembled WGS sequence"/>
</dbReference>
<protein>
    <submittedName>
        <fullName evidence="3">Uncharacterized protein</fullName>
    </submittedName>
</protein>
<keyword evidence="2" id="KW-0812">Transmembrane</keyword>
<feature type="region of interest" description="Disordered" evidence="1">
    <location>
        <begin position="55"/>
        <end position="102"/>
    </location>
</feature>
<dbReference type="EMBL" id="QMHM01000017">
    <property type="protein sequence ID" value="RAV77982.1"/>
    <property type="molecule type" value="Genomic_DNA"/>
</dbReference>
<reference evidence="3 4" key="1">
    <citation type="submission" date="2018-04" db="EMBL/GenBank/DDBJ databases">
        <title>Aerococcus urinae genomes.</title>
        <authorList>
            <person name="Hilt E."/>
            <person name="Gilbert N.M."/>
            <person name="Thomas-White K."/>
            <person name="Putonti C."/>
            <person name="Lewis A.L."/>
            <person name="Visck K.L."/>
            <person name="Wolfe A.J."/>
        </authorList>
    </citation>
    <scope>NUCLEOTIDE SEQUENCE [LARGE SCALE GENOMIC DNA]</scope>
    <source>
        <strain evidence="3 4">UMB7480</strain>
    </source>
</reference>
<evidence type="ECO:0000313" key="3">
    <source>
        <dbReference type="EMBL" id="RAV77982.1"/>
    </source>
</evidence>
<feature type="compositionally biased region" description="Low complexity" evidence="1">
    <location>
        <begin position="68"/>
        <end position="78"/>
    </location>
</feature>
<feature type="transmembrane region" description="Helical" evidence="2">
    <location>
        <begin position="33"/>
        <end position="53"/>
    </location>
</feature>